<evidence type="ECO:0000256" key="3">
    <source>
        <dbReference type="ARBA" id="ARBA00023163"/>
    </source>
</evidence>
<organism evidence="5 6">
    <name type="scientific">Paenibacillus haidiansis</name>
    <dbReference type="NCBI Taxonomy" id="1574488"/>
    <lineage>
        <taxon>Bacteria</taxon>
        <taxon>Bacillati</taxon>
        <taxon>Bacillota</taxon>
        <taxon>Bacilli</taxon>
        <taxon>Bacillales</taxon>
        <taxon>Paenibacillaceae</taxon>
        <taxon>Paenibacillus</taxon>
    </lineage>
</organism>
<gene>
    <name evidence="5" type="ORF">V3851_15060</name>
</gene>
<feature type="domain" description="HTH araC/xylS-type" evidence="4">
    <location>
        <begin position="186"/>
        <end position="284"/>
    </location>
</feature>
<dbReference type="InterPro" id="IPR003313">
    <property type="entry name" value="AraC-bd"/>
</dbReference>
<keyword evidence="2" id="KW-0238">DNA-binding</keyword>
<dbReference type="Gene3D" id="2.60.120.10">
    <property type="entry name" value="Jelly Rolls"/>
    <property type="match status" value="1"/>
</dbReference>
<evidence type="ECO:0000313" key="5">
    <source>
        <dbReference type="EMBL" id="MEF2967155.1"/>
    </source>
</evidence>
<keyword evidence="3" id="KW-0804">Transcription</keyword>
<sequence>MSLPQLPDLLRFGQQNDPFHLEFDRRTGHYTMAANHYHEEYELYYLFNGERNYFIKDSAYHIHSGDLVLVESNAVHKTSDMGVPNHERVVLYFTPAYFDGYSAQDRELLLAPFTHGNPLMKLNLQQRLQVEGLLSSLLAELHARPPGYQLHIRHMAGELLLFIARSFQRRETNPHYEPTPAQKKVSDIVRYINLHFNEPIGLDSLSRRFFISKSHLSRMFKEVTGFGFSEYINITRIKEAERLLRETDHSITRVSELAGFDNFSHFGKMFKKLSGLTPRAYRRLGRNE</sequence>
<reference evidence="5 6" key="1">
    <citation type="submission" date="2024-02" db="EMBL/GenBank/DDBJ databases">
        <title>A nitrogen-fixing paenibacillus bacterium.</title>
        <authorList>
            <person name="Zhang W.L."/>
            <person name="Chen S.F."/>
        </authorList>
    </citation>
    <scope>NUCLEOTIDE SEQUENCE [LARGE SCALE GENOMIC DNA]</scope>
    <source>
        <strain evidence="5 6">M1</strain>
    </source>
</reference>
<evidence type="ECO:0000259" key="4">
    <source>
        <dbReference type="PROSITE" id="PS01124"/>
    </source>
</evidence>
<protein>
    <submittedName>
        <fullName evidence="5">AraC family transcriptional regulator</fullName>
    </submittedName>
</protein>
<dbReference type="RefSeq" id="WP_331847378.1">
    <property type="nucleotide sequence ID" value="NZ_JAZHPZ010000007.1"/>
</dbReference>
<dbReference type="InterPro" id="IPR009057">
    <property type="entry name" value="Homeodomain-like_sf"/>
</dbReference>
<dbReference type="EMBL" id="JAZHPZ010000007">
    <property type="protein sequence ID" value="MEF2967155.1"/>
    <property type="molecule type" value="Genomic_DNA"/>
</dbReference>
<dbReference type="PRINTS" id="PR00032">
    <property type="entry name" value="HTHARAC"/>
</dbReference>
<dbReference type="PANTHER" id="PTHR43280:SF28">
    <property type="entry name" value="HTH-TYPE TRANSCRIPTIONAL ACTIVATOR RHAS"/>
    <property type="match status" value="1"/>
</dbReference>
<dbReference type="Pfam" id="PF02311">
    <property type="entry name" value="AraC_binding"/>
    <property type="match status" value="1"/>
</dbReference>
<dbReference type="InterPro" id="IPR018060">
    <property type="entry name" value="HTH_AraC"/>
</dbReference>
<dbReference type="InterPro" id="IPR018062">
    <property type="entry name" value="HTH_AraC-typ_CS"/>
</dbReference>
<dbReference type="InterPro" id="IPR037923">
    <property type="entry name" value="HTH-like"/>
</dbReference>
<evidence type="ECO:0000313" key="6">
    <source>
        <dbReference type="Proteomes" id="UP001306950"/>
    </source>
</evidence>
<dbReference type="PROSITE" id="PS01124">
    <property type="entry name" value="HTH_ARAC_FAMILY_2"/>
    <property type="match status" value="1"/>
</dbReference>
<dbReference type="Proteomes" id="UP001306950">
    <property type="component" value="Unassembled WGS sequence"/>
</dbReference>
<dbReference type="InterPro" id="IPR020449">
    <property type="entry name" value="Tscrpt_reg_AraC-type_HTH"/>
</dbReference>
<dbReference type="PANTHER" id="PTHR43280">
    <property type="entry name" value="ARAC-FAMILY TRANSCRIPTIONAL REGULATOR"/>
    <property type="match status" value="1"/>
</dbReference>
<comment type="caution">
    <text evidence="5">The sequence shown here is derived from an EMBL/GenBank/DDBJ whole genome shotgun (WGS) entry which is preliminary data.</text>
</comment>
<dbReference type="SUPFAM" id="SSF46689">
    <property type="entry name" value="Homeodomain-like"/>
    <property type="match status" value="2"/>
</dbReference>
<accession>A0ABU7VUJ9</accession>
<dbReference type="InterPro" id="IPR014710">
    <property type="entry name" value="RmlC-like_jellyroll"/>
</dbReference>
<dbReference type="SUPFAM" id="SSF51215">
    <property type="entry name" value="Regulatory protein AraC"/>
    <property type="match status" value="1"/>
</dbReference>
<proteinExistence type="predicted"/>
<name>A0ABU7VUJ9_9BACL</name>
<evidence type="ECO:0000256" key="2">
    <source>
        <dbReference type="ARBA" id="ARBA00023125"/>
    </source>
</evidence>
<evidence type="ECO:0000256" key="1">
    <source>
        <dbReference type="ARBA" id="ARBA00023015"/>
    </source>
</evidence>
<dbReference type="Pfam" id="PF12833">
    <property type="entry name" value="HTH_18"/>
    <property type="match status" value="1"/>
</dbReference>
<dbReference type="Gene3D" id="1.10.10.60">
    <property type="entry name" value="Homeodomain-like"/>
    <property type="match status" value="2"/>
</dbReference>
<dbReference type="PROSITE" id="PS00041">
    <property type="entry name" value="HTH_ARAC_FAMILY_1"/>
    <property type="match status" value="1"/>
</dbReference>
<keyword evidence="6" id="KW-1185">Reference proteome</keyword>
<dbReference type="SMART" id="SM00342">
    <property type="entry name" value="HTH_ARAC"/>
    <property type="match status" value="1"/>
</dbReference>
<keyword evidence="1" id="KW-0805">Transcription regulation</keyword>